<dbReference type="EMBL" id="JAHRIP010051127">
    <property type="protein sequence ID" value="MEQ2301058.1"/>
    <property type="molecule type" value="Genomic_DNA"/>
</dbReference>
<protein>
    <submittedName>
        <fullName evidence="1">Uncharacterized protein</fullName>
    </submittedName>
</protein>
<gene>
    <name evidence="1" type="ORF">AMECASPLE_032105</name>
</gene>
<evidence type="ECO:0000313" key="1">
    <source>
        <dbReference type="EMBL" id="MEQ2301058.1"/>
    </source>
</evidence>
<name>A0ABV0Z4D1_9TELE</name>
<sequence length="81" mass="9054">MEEEKPDLDSAKQMQGRRGAGVYLQWSTGERQGTPWTGCQSIVGQHRETQDKQPCTHPVVPGGNLERVIILNCGRKPKHSE</sequence>
<evidence type="ECO:0000313" key="2">
    <source>
        <dbReference type="Proteomes" id="UP001469553"/>
    </source>
</evidence>
<organism evidence="1 2">
    <name type="scientific">Ameca splendens</name>
    <dbReference type="NCBI Taxonomy" id="208324"/>
    <lineage>
        <taxon>Eukaryota</taxon>
        <taxon>Metazoa</taxon>
        <taxon>Chordata</taxon>
        <taxon>Craniata</taxon>
        <taxon>Vertebrata</taxon>
        <taxon>Euteleostomi</taxon>
        <taxon>Actinopterygii</taxon>
        <taxon>Neopterygii</taxon>
        <taxon>Teleostei</taxon>
        <taxon>Neoteleostei</taxon>
        <taxon>Acanthomorphata</taxon>
        <taxon>Ovalentaria</taxon>
        <taxon>Atherinomorphae</taxon>
        <taxon>Cyprinodontiformes</taxon>
        <taxon>Goodeidae</taxon>
        <taxon>Ameca</taxon>
    </lineage>
</organism>
<proteinExistence type="predicted"/>
<reference evidence="1 2" key="1">
    <citation type="submission" date="2021-06" db="EMBL/GenBank/DDBJ databases">
        <authorList>
            <person name="Palmer J.M."/>
        </authorList>
    </citation>
    <scope>NUCLEOTIDE SEQUENCE [LARGE SCALE GENOMIC DNA]</scope>
    <source>
        <strain evidence="1 2">AS_MEX2019</strain>
        <tissue evidence="1">Muscle</tissue>
    </source>
</reference>
<dbReference type="Proteomes" id="UP001469553">
    <property type="component" value="Unassembled WGS sequence"/>
</dbReference>
<accession>A0ABV0Z4D1</accession>
<comment type="caution">
    <text evidence="1">The sequence shown here is derived from an EMBL/GenBank/DDBJ whole genome shotgun (WGS) entry which is preliminary data.</text>
</comment>
<keyword evidence="2" id="KW-1185">Reference proteome</keyword>